<dbReference type="AlphaFoldDB" id="A0A8J4PS49"/>
<dbReference type="PANTHER" id="PTHR23524">
    <property type="entry name" value="TRANSPORTER, PUTATIVE (AFU_ORTHOLOGUE AFUA_8G04850)-RELATED"/>
    <property type="match status" value="1"/>
</dbReference>
<organism evidence="2 3">
    <name type="scientific">Polysphondylium violaceum</name>
    <dbReference type="NCBI Taxonomy" id="133409"/>
    <lineage>
        <taxon>Eukaryota</taxon>
        <taxon>Amoebozoa</taxon>
        <taxon>Evosea</taxon>
        <taxon>Eumycetozoa</taxon>
        <taxon>Dictyostelia</taxon>
        <taxon>Dictyosteliales</taxon>
        <taxon>Dictyosteliaceae</taxon>
        <taxon>Polysphondylium</taxon>
    </lineage>
</organism>
<evidence type="ECO:0000313" key="2">
    <source>
        <dbReference type="EMBL" id="KAF2071434.1"/>
    </source>
</evidence>
<feature type="signal peptide" evidence="1">
    <location>
        <begin position="1"/>
        <end position="21"/>
    </location>
</feature>
<evidence type="ECO:0000256" key="1">
    <source>
        <dbReference type="SAM" id="SignalP"/>
    </source>
</evidence>
<evidence type="ECO:0000313" key="3">
    <source>
        <dbReference type="Proteomes" id="UP000695562"/>
    </source>
</evidence>
<sequence>MESKFLLIFLCVCTTLIGVSADCVPLDYKFDPYCTGVIQDDGSFLSGKLLIKPKNSYSFQITPEPVAMGYTNGYEYFLSGGIDYNIYWTDGRECSEERNLFVPIPRYIIEQPKCKFSVANVSFIAAENLSETADCNPFCEITDSSVQLGYQLDTFECGLTVPFYEVNNNYPNHIIKNSYCYKNSGSVELVYKEQYSSWKLVLSSSQIEIQEMSGSHGIWEKLAPGDYQLLVESQNCGKQIIPIKISITWPTYYLEFGPNSICPRNSSISIHFDDPDVFSDGLSIRMDGKLISSSDDSIYRSNPTHSFLVELFYNYSCSSNTMEKDPVILGDIRYSVDSCDASNRKVHLFYNETLYKDVVVYTPSEAITPADKSFDLPSSSDFFIESKCHFTPIQVNTKSPIQPSYVIVKKEQFCGDTVDIFFPNYYQFDTLVLSNNGENHDGHGYFRNLEPINGGIGFSYSINGCTEGSIFVTTEQFKYSEYENIIKVLDYPGCGQKGHISYQVKEVKTGNLSKVVVEEFSSVSQATLVTSIDKCPLSFQYTWYLPYFEQYQYPQEFIIPTNTSCFYSLDGKLFFKNVLGITINSIQLDGRTYQTKTTLQDGVSFENLPFGTFKLTIFTDSCNIYQNVHVTIGSVSDWVFPATITPVTGDCAVANGKIEFDETIFSSVQSASTYVNLGSSDYDIDFILKNGTCAGTAVLFVPTSVVSVVKKQVIVSPMCHRTMDGAVKISLFDTHNKEWKPDIIAIQFQNSSAEDPSIFSQMNSGSYKLSVVNGSCQWRETFDLQDQDLQFTAEHVSDMVHNCQQQTIVKYYSKNENTKINNIVSNDYQFTQLNQQYYSYYLNAEFKSKRNIWVVYAESQCIKTYQVETGDRDMISGLKWPKAIVSSNDCQNPSVQYSTLTLDNPENMIAYSYPFTIQDHFYLSNTRQMFSDFVFVAIDKSTECTKQLTVQFKNALTSSTKTIQKPICPGSTDGNIQLLTDLKKESSQIYDFFGYNKPIVDGNGLNSFPLITNGTYTILRSPKSNPFCRFVDSFDVIVDEPTVSLSSTGVCDASDTPIGDVGVVTNTLSITTTNVTYNLNGHISTNPVFKGLSVGDYSSTVTIYNSVCRRVIQSNPISVSKLPSVSVT</sequence>
<keyword evidence="3" id="KW-1185">Reference proteome</keyword>
<reference evidence="2" key="1">
    <citation type="submission" date="2020-01" db="EMBL/GenBank/DDBJ databases">
        <title>Development of genomics and gene disruption for Polysphondylium violaceum indicates a role for the polyketide synthase stlB in stalk morphogenesis.</title>
        <authorList>
            <person name="Narita B."/>
            <person name="Kawabe Y."/>
            <person name="Kin K."/>
            <person name="Saito T."/>
            <person name="Gibbs R."/>
            <person name="Kuspa A."/>
            <person name="Muzny D."/>
            <person name="Queller D."/>
            <person name="Richards S."/>
            <person name="Strassman J."/>
            <person name="Sucgang R."/>
            <person name="Worley K."/>
            <person name="Schaap P."/>
        </authorList>
    </citation>
    <scope>NUCLEOTIDE SEQUENCE</scope>
    <source>
        <strain evidence="2">QSvi11</strain>
    </source>
</reference>
<dbReference type="Proteomes" id="UP000695562">
    <property type="component" value="Unassembled WGS sequence"/>
</dbReference>
<gene>
    <name evidence="2" type="ORF">CYY_007242</name>
</gene>
<proteinExistence type="predicted"/>
<dbReference type="OrthoDB" id="23204at2759"/>
<feature type="chain" id="PRO_5035323479" evidence="1">
    <location>
        <begin position="22"/>
        <end position="1128"/>
    </location>
</feature>
<comment type="caution">
    <text evidence="2">The sequence shown here is derived from an EMBL/GenBank/DDBJ whole genome shotgun (WGS) entry which is preliminary data.</text>
</comment>
<keyword evidence="1" id="KW-0732">Signal</keyword>
<protein>
    <submittedName>
        <fullName evidence="2">Uncharacterized protein</fullName>
    </submittedName>
</protein>
<accession>A0A8J4PS49</accession>
<feature type="non-terminal residue" evidence="2">
    <location>
        <position position="1"/>
    </location>
</feature>
<name>A0A8J4PS49_9MYCE</name>
<dbReference type="EMBL" id="AJWJ01000375">
    <property type="protein sequence ID" value="KAF2071434.1"/>
    <property type="molecule type" value="Genomic_DNA"/>
</dbReference>
<dbReference type="PANTHER" id="PTHR23524:SF1">
    <property type="entry name" value="MRH DOMAIN-CONTAINING PROTEIN-RELATED"/>
    <property type="match status" value="1"/>
</dbReference>